<dbReference type="EMBL" id="BNJF01000001">
    <property type="protein sequence ID" value="GHO43675.1"/>
    <property type="molecule type" value="Genomic_DNA"/>
</dbReference>
<keyword evidence="4" id="KW-1185">Reference proteome</keyword>
<keyword evidence="1" id="KW-1133">Transmembrane helix</keyword>
<evidence type="ECO:0000256" key="1">
    <source>
        <dbReference type="SAM" id="Phobius"/>
    </source>
</evidence>
<feature type="transmembrane region" description="Helical" evidence="1">
    <location>
        <begin position="100"/>
        <end position="117"/>
    </location>
</feature>
<organism evidence="3 4">
    <name type="scientific">Ktedonospora formicarum</name>
    <dbReference type="NCBI Taxonomy" id="2778364"/>
    <lineage>
        <taxon>Bacteria</taxon>
        <taxon>Bacillati</taxon>
        <taxon>Chloroflexota</taxon>
        <taxon>Ktedonobacteria</taxon>
        <taxon>Ktedonobacterales</taxon>
        <taxon>Ktedonobacteraceae</taxon>
        <taxon>Ktedonospora</taxon>
    </lineage>
</organism>
<evidence type="ECO:0000313" key="3">
    <source>
        <dbReference type="EMBL" id="GHO43675.1"/>
    </source>
</evidence>
<comment type="caution">
    <text evidence="3">The sequence shown here is derived from an EMBL/GenBank/DDBJ whole genome shotgun (WGS) entry which is preliminary data.</text>
</comment>
<proteinExistence type="predicted"/>
<feature type="transmembrane region" description="Helical" evidence="1">
    <location>
        <begin position="153"/>
        <end position="173"/>
    </location>
</feature>
<dbReference type="InterPro" id="IPR027383">
    <property type="entry name" value="Znf_put"/>
</dbReference>
<evidence type="ECO:0000259" key="2">
    <source>
        <dbReference type="Pfam" id="PF13490"/>
    </source>
</evidence>
<dbReference type="Pfam" id="PF13490">
    <property type="entry name" value="zf-HC2"/>
    <property type="match status" value="1"/>
</dbReference>
<keyword evidence="1" id="KW-0472">Membrane</keyword>
<keyword evidence="1" id="KW-0812">Transmembrane</keyword>
<evidence type="ECO:0000313" key="4">
    <source>
        <dbReference type="Proteomes" id="UP000612362"/>
    </source>
</evidence>
<sequence>MHCSKAATYIQLYMDKRLPLKSLRPLEAHLSECSSCRHHLRYLEMIEQSFTTTNQIIEPENLTQNIMRRVAVSVRQAEIARQEAQADSQFIPLRPSRSEILVALFLATFATLCFFLGQPTLRASLPIANGHDSLSLAAINAWEMLLNMNGNTLMLMFWVLGTILGIWITLMVAGSEVRTIWFKAVQDRLPVW</sequence>
<gene>
    <name evidence="3" type="ORF">KSX_18380</name>
</gene>
<feature type="domain" description="Putative zinc-finger" evidence="2">
    <location>
        <begin position="3"/>
        <end position="37"/>
    </location>
</feature>
<name>A0A8J3MQ71_9CHLR</name>
<accession>A0A8J3MQ71</accession>
<dbReference type="AlphaFoldDB" id="A0A8J3MQ71"/>
<protein>
    <recommendedName>
        <fullName evidence="2">Putative zinc-finger domain-containing protein</fullName>
    </recommendedName>
</protein>
<dbReference type="RefSeq" id="WP_220193133.1">
    <property type="nucleotide sequence ID" value="NZ_BNJF01000001.1"/>
</dbReference>
<dbReference type="Proteomes" id="UP000612362">
    <property type="component" value="Unassembled WGS sequence"/>
</dbReference>
<reference evidence="3" key="1">
    <citation type="submission" date="2020-10" db="EMBL/GenBank/DDBJ databases">
        <title>Taxonomic study of unclassified bacteria belonging to the class Ktedonobacteria.</title>
        <authorList>
            <person name="Yabe S."/>
            <person name="Wang C.M."/>
            <person name="Zheng Y."/>
            <person name="Sakai Y."/>
            <person name="Cavaletti L."/>
            <person name="Monciardini P."/>
            <person name="Donadio S."/>
        </authorList>
    </citation>
    <scope>NUCLEOTIDE SEQUENCE</scope>
    <source>
        <strain evidence="3">SOSP1-1</strain>
    </source>
</reference>